<organism evidence="2 3">
    <name type="scientific">Candidatus Gottesmanbacteria bacterium RIFCSPLOWO2_01_FULL_39_12b</name>
    <dbReference type="NCBI Taxonomy" id="1798388"/>
    <lineage>
        <taxon>Bacteria</taxon>
        <taxon>Candidatus Gottesmaniibacteriota</taxon>
    </lineage>
</organism>
<dbReference type="EMBL" id="MFJR01000007">
    <property type="protein sequence ID" value="OGG27060.1"/>
    <property type="molecule type" value="Genomic_DNA"/>
</dbReference>
<feature type="domain" description="VOC" evidence="1">
    <location>
        <begin position="3"/>
        <end position="118"/>
    </location>
</feature>
<dbReference type="Proteomes" id="UP000176609">
    <property type="component" value="Unassembled WGS sequence"/>
</dbReference>
<accession>A0A1F6AQU1</accession>
<protein>
    <recommendedName>
        <fullName evidence="1">VOC domain-containing protein</fullName>
    </recommendedName>
</protein>
<evidence type="ECO:0000313" key="2">
    <source>
        <dbReference type="EMBL" id="OGG27060.1"/>
    </source>
</evidence>
<name>A0A1F6AQU1_9BACT</name>
<evidence type="ECO:0000313" key="3">
    <source>
        <dbReference type="Proteomes" id="UP000176609"/>
    </source>
</evidence>
<dbReference type="AlphaFoldDB" id="A0A1F6AQU1"/>
<dbReference type="InterPro" id="IPR041581">
    <property type="entry name" value="Glyoxalase_6"/>
</dbReference>
<reference evidence="2 3" key="1">
    <citation type="journal article" date="2016" name="Nat. Commun.">
        <title>Thousands of microbial genomes shed light on interconnected biogeochemical processes in an aquifer system.</title>
        <authorList>
            <person name="Anantharaman K."/>
            <person name="Brown C.T."/>
            <person name="Hug L.A."/>
            <person name="Sharon I."/>
            <person name="Castelle C.J."/>
            <person name="Probst A.J."/>
            <person name="Thomas B.C."/>
            <person name="Singh A."/>
            <person name="Wilkins M.J."/>
            <person name="Karaoz U."/>
            <person name="Brodie E.L."/>
            <person name="Williams K.H."/>
            <person name="Hubbard S.S."/>
            <person name="Banfield J.F."/>
        </authorList>
    </citation>
    <scope>NUCLEOTIDE SEQUENCE [LARGE SCALE GENOMIC DNA]</scope>
</reference>
<dbReference type="InterPro" id="IPR037523">
    <property type="entry name" value="VOC_core"/>
</dbReference>
<sequence length="120" mass="13454">MLNLNSILVFSENPGTLLEFYKKVLQSEPEWSGGNFHGFKAGVGYLIIGPHDKVKGVNTHPERIIFNFETNDVEGEFKRIKGVGGKVVKEPYHPTEDEKMLLATLSDPDGNFFQLTSPME</sequence>
<evidence type="ECO:0000259" key="1">
    <source>
        <dbReference type="PROSITE" id="PS51819"/>
    </source>
</evidence>
<dbReference type="Pfam" id="PF18029">
    <property type="entry name" value="Glyoxalase_6"/>
    <property type="match status" value="1"/>
</dbReference>
<gene>
    <name evidence="2" type="ORF">A2960_02865</name>
</gene>
<dbReference type="Gene3D" id="3.10.180.10">
    <property type="entry name" value="2,3-Dihydroxybiphenyl 1,2-Dioxygenase, domain 1"/>
    <property type="match status" value="1"/>
</dbReference>
<comment type="caution">
    <text evidence="2">The sequence shown here is derived from an EMBL/GenBank/DDBJ whole genome shotgun (WGS) entry which is preliminary data.</text>
</comment>
<dbReference type="SUPFAM" id="SSF54593">
    <property type="entry name" value="Glyoxalase/Bleomycin resistance protein/Dihydroxybiphenyl dioxygenase"/>
    <property type="match status" value="1"/>
</dbReference>
<dbReference type="InterPro" id="IPR029068">
    <property type="entry name" value="Glyas_Bleomycin-R_OHBP_Dase"/>
</dbReference>
<dbReference type="PROSITE" id="PS51819">
    <property type="entry name" value="VOC"/>
    <property type="match status" value="1"/>
</dbReference>
<proteinExistence type="predicted"/>